<evidence type="ECO:0000313" key="3">
    <source>
        <dbReference type="Proteomes" id="UP000245207"/>
    </source>
</evidence>
<dbReference type="PANTHER" id="PTHR37238:SF1">
    <property type="entry name" value="OS05G0532500 PROTEIN"/>
    <property type="match status" value="1"/>
</dbReference>
<proteinExistence type="predicted"/>
<dbReference type="EMBL" id="PKPP01018972">
    <property type="protein sequence ID" value="PWA35998.1"/>
    <property type="molecule type" value="Genomic_DNA"/>
</dbReference>
<keyword evidence="3" id="KW-1185">Reference proteome</keyword>
<organism evidence="2 3">
    <name type="scientific">Artemisia annua</name>
    <name type="common">Sweet wormwood</name>
    <dbReference type="NCBI Taxonomy" id="35608"/>
    <lineage>
        <taxon>Eukaryota</taxon>
        <taxon>Viridiplantae</taxon>
        <taxon>Streptophyta</taxon>
        <taxon>Embryophyta</taxon>
        <taxon>Tracheophyta</taxon>
        <taxon>Spermatophyta</taxon>
        <taxon>Magnoliopsida</taxon>
        <taxon>eudicotyledons</taxon>
        <taxon>Gunneridae</taxon>
        <taxon>Pentapetalae</taxon>
        <taxon>asterids</taxon>
        <taxon>campanulids</taxon>
        <taxon>Asterales</taxon>
        <taxon>Asteraceae</taxon>
        <taxon>Asteroideae</taxon>
        <taxon>Anthemideae</taxon>
        <taxon>Artemisiinae</taxon>
        <taxon>Artemisia</taxon>
    </lineage>
</organism>
<dbReference type="Proteomes" id="UP000245207">
    <property type="component" value="Unassembled WGS sequence"/>
</dbReference>
<sequence length="413" mass="45092">MVGCTELSNAAKPQQQQQQVTTCGGYGNGGDSVDRLMLVHSDLSVIMNQIDELVVQAVERKVRNKKDIESFANVLHDMQTTLKPWVSRFKKAISTESTGSENHLETCLANLKIAPTVNKDKSKVPESPKFDKFDFLVSPSPLVSWRADHAPEGSRNLFLLTPLPRPTPFASRIKTSSKSVFEKITDNIVTVEPVATAFSSPEKTEKKNDIFLDSTPYLKMSPPKSCILLEPPSVGCNKITGTKNPTMPHPVGGGGSGESEASSIQPSRHLALKYPELFGIRTAHKVGNTRRVVESSPNWYISPPKSCVLLEPSDDDIKNVDMDVAKTGGFTSVVSCNKVIDSTPMCKDLDTTILKGKRAGENTLKKELWTRFEAATAHGLHLKASVDKEIGNASDSKGFMDLLEEASCDDATF</sequence>
<dbReference type="PANTHER" id="PTHR37238">
    <property type="entry name" value="OS05G0532500 PROTEIN"/>
    <property type="match status" value="1"/>
</dbReference>
<dbReference type="AlphaFoldDB" id="A0A2U1KH26"/>
<accession>A0A2U1KH26</accession>
<name>A0A2U1KH26_ARTAN</name>
<reference evidence="2 3" key="1">
    <citation type="journal article" date="2018" name="Mol. Plant">
        <title>The genome of Artemisia annua provides insight into the evolution of Asteraceae family and artemisinin biosynthesis.</title>
        <authorList>
            <person name="Shen Q."/>
            <person name="Zhang L."/>
            <person name="Liao Z."/>
            <person name="Wang S."/>
            <person name="Yan T."/>
            <person name="Shi P."/>
            <person name="Liu M."/>
            <person name="Fu X."/>
            <person name="Pan Q."/>
            <person name="Wang Y."/>
            <person name="Lv Z."/>
            <person name="Lu X."/>
            <person name="Zhang F."/>
            <person name="Jiang W."/>
            <person name="Ma Y."/>
            <person name="Chen M."/>
            <person name="Hao X."/>
            <person name="Li L."/>
            <person name="Tang Y."/>
            <person name="Lv G."/>
            <person name="Zhou Y."/>
            <person name="Sun X."/>
            <person name="Brodelius P.E."/>
            <person name="Rose J.K.C."/>
            <person name="Tang K."/>
        </authorList>
    </citation>
    <scope>NUCLEOTIDE SEQUENCE [LARGE SCALE GENOMIC DNA]</scope>
    <source>
        <strain evidence="3">cv. Huhao1</strain>
        <tissue evidence="2">Leaf</tissue>
    </source>
</reference>
<dbReference type="OrthoDB" id="1933187at2759"/>
<comment type="caution">
    <text evidence="2">The sequence shown here is derived from an EMBL/GenBank/DDBJ whole genome shotgun (WGS) entry which is preliminary data.</text>
</comment>
<evidence type="ECO:0000256" key="1">
    <source>
        <dbReference type="SAM" id="MobiDB-lite"/>
    </source>
</evidence>
<evidence type="ECO:0000313" key="2">
    <source>
        <dbReference type="EMBL" id="PWA35998.1"/>
    </source>
</evidence>
<feature type="region of interest" description="Disordered" evidence="1">
    <location>
        <begin position="243"/>
        <end position="266"/>
    </location>
</feature>
<dbReference type="STRING" id="35608.A0A2U1KH26"/>
<gene>
    <name evidence="2" type="ORF">CTI12_AA604300</name>
</gene>
<protein>
    <submittedName>
        <fullName evidence="2">Uncharacterized protein</fullName>
    </submittedName>
</protein>